<proteinExistence type="predicted"/>
<evidence type="ECO:0000256" key="1">
    <source>
        <dbReference type="ARBA" id="ARBA00022723"/>
    </source>
</evidence>
<name>A0A2A5RHU5_9LACT</name>
<dbReference type="InterPro" id="IPR050248">
    <property type="entry name" value="Polysacc_deacetylase_ArnD"/>
</dbReference>
<sequence>MSSQNVKKVQTQLQNLEVKFDVQKKVNALFDSDVVVQADLKQSLLKKNITELQISQIKTSELPQDQFLSHINSAVSSAKEQLNLRVKVSDLFNKVSVEPSNSNLLQAEDTIRTISNEQLKTSYQQQLTSICANYYHGKKLIALTYDDGPNPVTTPQLLDILEQNKVNASFFEIGNRIAGNEALLKRQTNDGDQISSHTWTHPVLTSLSVDEANSEITKAADLIKTVSSQDWQLFRPPYEAINQPILDKINFSAVNYDVDTLDWKIHSVDSVYQRAISGAHDGAIILMHDIHPWSVQATPKIIATLKNEGYTFVTVSQMILAKGNLELHKNYFGW</sequence>
<dbReference type="Proteomes" id="UP000218181">
    <property type="component" value="Unassembled WGS sequence"/>
</dbReference>
<dbReference type="GO" id="GO:0046872">
    <property type="term" value="F:metal ion binding"/>
    <property type="evidence" value="ECO:0007669"/>
    <property type="project" value="UniProtKB-KW"/>
</dbReference>
<evidence type="ECO:0000313" key="5">
    <source>
        <dbReference type="Proteomes" id="UP000218181"/>
    </source>
</evidence>
<evidence type="ECO:0000256" key="2">
    <source>
        <dbReference type="ARBA" id="ARBA00022801"/>
    </source>
</evidence>
<dbReference type="OrthoDB" id="9812065at2"/>
<dbReference type="PANTHER" id="PTHR10587">
    <property type="entry name" value="GLYCOSYL TRANSFERASE-RELATED"/>
    <property type="match status" value="1"/>
</dbReference>
<evidence type="ECO:0000313" key="4">
    <source>
        <dbReference type="EMBL" id="PCR98648.1"/>
    </source>
</evidence>
<dbReference type="GO" id="GO:0005975">
    <property type="term" value="P:carbohydrate metabolic process"/>
    <property type="evidence" value="ECO:0007669"/>
    <property type="project" value="InterPro"/>
</dbReference>
<gene>
    <name evidence="4" type="ORF">RT41_GL001547</name>
</gene>
<dbReference type="InterPro" id="IPR002509">
    <property type="entry name" value="NODB_dom"/>
</dbReference>
<dbReference type="GO" id="GO:0016810">
    <property type="term" value="F:hydrolase activity, acting on carbon-nitrogen (but not peptide) bonds"/>
    <property type="evidence" value="ECO:0007669"/>
    <property type="project" value="InterPro"/>
</dbReference>
<feature type="domain" description="NodB homology" evidence="3">
    <location>
        <begin position="139"/>
        <end position="313"/>
    </location>
</feature>
<comment type="caution">
    <text evidence="4">The sequence shown here is derived from an EMBL/GenBank/DDBJ whole genome shotgun (WGS) entry which is preliminary data.</text>
</comment>
<protein>
    <recommendedName>
        <fullName evidence="3">NodB homology domain-containing protein</fullName>
    </recommendedName>
</protein>
<dbReference type="Pfam" id="PF01522">
    <property type="entry name" value="Polysacc_deac_1"/>
    <property type="match status" value="1"/>
</dbReference>
<dbReference type="GO" id="GO:0016020">
    <property type="term" value="C:membrane"/>
    <property type="evidence" value="ECO:0007669"/>
    <property type="project" value="TreeGrafter"/>
</dbReference>
<dbReference type="EMBL" id="JXJU01000050">
    <property type="protein sequence ID" value="PCR98648.1"/>
    <property type="molecule type" value="Genomic_DNA"/>
</dbReference>
<dbReference type="PANTHER" id="PTHR10587:SF133">
    <property type="entry name" value="CHITIN DEACETYLASE 1-RELATED"/>
    <property type="match status" value="1"/>
</dbReference>
<evidence type="ECO:0000259" key="3">
    <source>
        <dbReference type="PROSITE" id="PS51677"/>
    </source>
</evidence>
<keyword evidence="5" id="KW-1185">Reference proteome</keyword>
<reference evidence="4 5" key="1">
    <citation type="submission" date="2014-12" db="EMBL/GenBank/DDBJ databases">
        <title>Draft genome sequences of 10 type strains of Lactococcus.</title>
        <authorList>
            <person name="Sun Z."/>
            <person name="Zhong Z."/>
            <person name="Liu W."/>
            <person name="Zhang W."/>
            <person name="Zhang H."/>
        </authorList>
    </citation>
    <scope>NUCLEOTIDE SEQUENCE [LARGE SCALE GENOMIC DNA]</scope>
    <source>
        <strain evidence="4 5">JCM 16395</strain>
    </source>
</reference>
<keyword evidence="1" id="KW-0479">Metal-binding</keyword>
<organism evidence="4 5">
    <name type="scientific">Lactococcus fujiensis JCM 16395</name>
    <dbReference type="NCBI Taxonomy" id="1291764"/>
    <lineage>
        <taxon>Bacteria</taxon>
        <taxon>Bacillati</taxon>
        <taxon>Bacillota</taxon>
        <taxon>Bacilli</taxon>
        <taxon>Lactobacillales</taxon>
        <taxon>Streptococcaceae</taxon>
        <taxon>Lactococcus</taxon>
    </lineage>
</organism>
<dbReference type="SUPFAM" id="SSF88713">
    <property type="entry name" value="Glycoside hydrolase/deacetylase"/>
    <property type="match status" value="1"/>
</dbReference>
<accession>A0A2A5RHU5</accession>
<dbReference type="PROSITE" id="PS51677">
    <property type="entry name" value="NODB"/>
    <property type="match status" value="1"/>
</dbReference>
<dbReference type="AlphaFoldDB" id="A0A2A5RHU5"/>
<keyword evidence="2" id="KW-0378">Hydrolase</keyword>
<dbReference type="Gene3D" id="3.20.20.370">
    <property type="entry name" value="Glycoside hydrolase/deacetylase"/>
    <property type="match status" value="1"/>
</dbReference>
<dbReference type="InterPro" id="IPR011330">
    <property type="entry name" value="Glyco_hydro/deAcase_b/a-brl"/>
</dbReference>